<dbReference type="PANTHER" id="PTHR38790">
    <property type="entry name" value="2EXR DOMAIN-CONTAINING PROTEIN-RELATED"/>
    <property type="match status" value="1"/>
</dbReference>
<dbReference type="InterPro" id="IPR056632">
    <property type="entry name" value="DUF7730"/>
</dbReference>
<organism evidence="2 3">
    <name type="scientific">Pleomassaria siparia CBS 279.74</name>
    <dbReference type="NCBI Taxonomy" id="1314801"/>
    <lineage>
        <taxon>Eukaryota</taxon>
        <taxon>Fungi</taxon>
        <taxon>Dikarya</taxon>
        <taxon>Ascomycota</taxon>
        <taxon>Pezizomycotina</taxon>
        <taxon>Dothideomycetes</taxon>
        <taxon>Pleosporomycetidae</taxon>
        <taxon>Pleosporales</taxon>
        <taxon>Pleomassariaceae</taxon>
        <taxon>Pleomassaria</taxon>
    </lineage>
</organism>
<dbReference type="Proteomes" id="UP000799428">
    <property type="component" value="Unassembled WGS sequence"/>
</dbReference>
<feature type="domain" description="DUF7730" evidence="1">
    <location>
        <begin position="109"/>
        <end position="384"/>
    </location>
</feature>
<dbReference type="Pfam" id="PF24864">
    <property type="entry name" value="DUF7730"/>
    <property type="match status" value="1"/>
</dbReference>
<evidence type="ECO:0000259" key="1">
    <source>
        <dbReference type="Pfam" id="PF24864"/>
    </source>
</evidence>
<proteinExistence type="predicted"/>
<dbReference type="OrthoDB" id="10256725at2759"/>
<evidence type="ECO:0000313" key="3">
    <source>
        <dbReference type="Proteomes" id="UP000799428"/>
    </source>
</evidence>
<reference evidence="2" key="1">
    <citation type="journal article" date="2020" name="Stud. Mycol.">
        <title>101 Dothideomycetes genomes: a test case for predicting lifestyles and emergence of pathogens.</title>
        <authorList>
            <person name="Haridas S."/>
            <person name="Albert R."/>
            <person name="Binder M."/>
            <person name="Bloem J."/>
            <person name="Labutti K."/>
            <person name="Salamov A."/>
            <person name="Andreopoulos B."/>
            <person name="Baker S."/>
            <person name="Barry K."/>
            <person name="Bills G."/>
            <person name="Bluhm B."/>
            <person name="Cannon C."/>
            <person name="Castanera R."/>
            <person name="Culley D."/>
            <person name="Daum C."/>
            <person name="Ezra D."/>
            <person name="Gonzalez J."/>
            <person name="Henrissat B."/>
            <person name="Kuo A."/>
            <person name="Liang C."/>
            <person name="Lipzen A."/>
            <person name="Lutzoni F."/>
            <person name="Magnuson J."/>
            <person name="Mondo S."/>
            <person name="Nolan M."/>
            <person name="Ohm R."/>
            <person name="Pangilinan J."/>
            <person name="Park H.-J."/>
            <person name="Ramirez L."/>
            <person name="Alfaro M."/>
            <person name="Sun H."/>
            <person name="Tritt A."/>
            <person name="Yoshinaga Y."/>
            <person name="Zwiers L.-H."/>
            <person name="Turgeon B."/>
            <person name="Goodwin S."/>
            <person name="Spatafora J."/>
            <person name="Crous P."/>
            <person name="Grigoriev I."/>
        </authorList>
    </citation>
    <scope>NUCLEOTIDE SEQUENCE</scope>
    <source>
        <strain evidence="2">CBS 279.74</strain>
    </source>
</reference>
<name>A0A6G1KKD5_9PLEO</name>
<protein>
    <recommendedName>
        <fullName evidence="1">DUF7730 domain-containing protein</fullName>
    </recommendedName>
</protein>
<evidence type="ECO:0000313" key="2">
    <source>
        <dbReference type="EMBL" id="KAF2713366.1"/>
    </source>
</evidence>
<accession>A0A6G1KKD5</accession>
<dbReference type="AlphaFoldDB" id="A0A6G1KKD5"/>
<keyword evidence="3" id="KW-1185">Reference proteome</keyword>
<sequence length="392" mass="45141">MRPANWHWVPQYIPDPSETKLTSAFKTIGLACLCAPWIIVISPVRCFRVVKKNRAQKKEKHRVDEELGIEFQPMKWPHPLPVRRHSLSAPSTPPHSTKIQDSAPQVFGFLKLPVEIRLSIYEMSLEMEGKCVRLVAGCKKEKRRGQYQLESYWGGIPAEHEFRLNVRYHPYSNGRLRTHTEQAIGITLWAPFDQGGMGLRIMNLLLTCRALYTDVLAVVYNNCTFYLTDLDTLHIFSRAIPALHFNAIQSLHLDCRYIGFRSSFTTSISHFPKAYRHNFSIPKPVTVFPELFGLPDVWSAACSVLANMQGLRELRVKLCHSAFSEVLFRKNPEVLIANEDFVFEPLMAIRKEKERALEIFEVEVDWPSSDQGWDGKDTAFEITRTGPRKRGW</sequence>
<gene>
    <name evidence="2" type="ORF">K504DRAFT_530360</name>
</gene>
<dbReference type="EMBL" id="MU005765">
    <property type="protein sequence ID" value="KAF2713366.1"/>
    <property type="molecule type" value="Genomic_DNA"/>
</dbReference>